<proteinExistence type="predicted"/>
<dbReference type="Pfam" id="PF00534">
    <property type="entry name" value="Glycos_transf_1"/>
    <property type="match status" value="1"/>
</dbReference>
<dbReference type="AlphaFoldDB" id="A0A3B0Z8U5"/>
<evidence type="ECO:0000259" key="1">
    <source>
        <dbReference type="Pfam" id="PF00534"/>
    </source>
</evidence>
<dbReference type="InterPro" id="IPR001296">
    <property type="entry name" value="Glyco_trans_1"/>
</dbReference>
<feature type="domain" description="Glycosyl transferase family 1" evidence="1">
    <location>
        <begin position="181"/>
        <end position="339"/>
    </location>
</feature>
<protein>
    <submittedName>
        <fullName evidence="3">Glycosyl transferase, group 1 family protein</fullName>
    </submittedName>
</protein>
<dbReference type="CDD" id="cd03801">
    <property type="entry name" value="GT4_PimA-like"/>
    <property type="match status" value="1"/>
</dbReference>
<gene>
    <name evidence="3" type="ORF">MNBD_GAMMA18-1567</name>
</gene>
<sequence>MSMMTVVHVEAGRHLYGGALQVFYLLRGLANKPVRSVLVCPQGSAIAEAARGVVDKVYEMPMKGDLDIGFIKRLKWVLKEEQADLLHLHSRRGADVLGGIAAHWAGVKCICSRRVDNPESPFVARFKYRLYDQVVTISNGIREVLLSEGVPADKVQCVHSAVDVEKFDRAPEREWFLNEFDLPPQSRVLGVIAQLIHRKGHRHLFAALPEVIQQYPDIQVFLFGKGPKEDELQQQVEQQNLTEHVRLIGFRDDLHRVLPNLHVVVHPADMEGLGVSLLQAAAAGVPLIGTRAGGIPEIVRDQQNGLLIAPQNVEQLRDAMLRLLSDDAQAQAWGAAGKEIVKAEFSISAMVDGNFRVYQSLMA</sequence>
<dbReference type="Gene3D" id="3.40.50.2000">
    <property type="entry name" value="Glycogen Phosphorylase B"/>
    <property type="match status" value="2"/>
</dbReference>
<dbReference type="SUPFAM" id="SSF53756">
    <property type="entry name" value="UDP-Glycosyltransferase/glycogen phosphorylase"/>
    <property type="match status" value="1"/>
</dbReference>
<evidence type="ECO:0000259" key="2">
    <source>
        <dbReference type="Pfam" id="PF13439"/>
    </source>
</evidence>
<feature type="domain" description="Glycosyltransferase subfamily 4-like N-terminal" evidence="2">
    <location>
        <begin position="17"/>
        <end position="166"/>
    </location>
</feature>
<evidence type="ECO:0000313" key="3">
    <source>
        <dbReference type="EMBL" id="VAW84613.1"/>
    </source>
</evidence>
<keyword evidence="3" id="KW-0808">Transferase</keyword>
<dbReference type="GO" id="GO:0016757">
    <property type="term" value="F:glycosyltransferase activity"/>
    <property type="evidence" value="ECO:0007669"/>
    <property type="project" value="InterPro"/>
</dbReference>
<accession>A0A3B0Z8U5</accession>
<organism evidence="3">
    <name type="scientific">hydrothermal vent metagenome</name>
    <dbReference type="NCBI Taxonomy" id="652676"/>
    <lineage>
        <taxon>unclassified sequences</taxon>
        <taxon>metagenomes</taxon>
        <taxon>ecological metagenomes</taxon>
    </lineage>
</organism>
<name>A0A3B0Z8U5_9ZZZZ</name>
<reference evidence="3" key="1">
    <citation type="submission" date="2018-06" db="EMBL/GenBank/DDBJ databases">
        <authorList>
            <person name="Zhirakovskaya E."/>
        </authorList>
    </citation>
    <scope>NUCLEOTIDE SEQUENCE</scope>
</reference>
<dbReference type="Pfam" id="PF13439">
    <property type="entry name" value="Glyco_transf_4"/>
    <property type="match status" value="1"/>
</dbReference>
<dbReference type="InterPro" id="IPR028098">
    <property type="entry name" value="Glyco_trans_4-like_N"/>
</dbReference>
<dbReference type="PANTHER" id="PTHR12526">
    <property type="entry name" value="GLYCOSYLTRANSFERASE"/>
    <property type="match status" value="1"/>
</dbReference>
<dbReference type="PANTHER" id="PTHR12526:SF630">
    <property type="entry name" value="GLYCOSYLTRANSFERASE"/>
    <property type="match status" value="1"/>
</dbReference>
<dbReference type="EMBL" id="UOFP01000059">
    <property type="protein sequence ID" value="VAW84613.1"/>
    <property type="molecule type" value="Genomic_DNA"/>
</dbReference>